<dbReference type="PROSITE" id="PS50125">
    <property type="entry name" value="GUANYLATE_CYCLASE_2"/>
    <property type="match status" value="1"/>
</dbReference>
<dbReference type="Gene3D" id="3.30.70.1230">
    <property type="entry name" value="Nucleotide cyclase"/>
    <property type="match status" value="1"/>
</dbReference>
<feature type="transmembrane region" description="Helical" evidence="6">
    <location>
        <begin position="110"/>
        <end position="130"/>
    </location>
</feature>
<dbReference type="InterPro" id="IPR029787">
    <property type="entry name" value="Nucleotide_cyclase"/>
</dbReference>
<dbReference type="PANTHER" id="PTHR43336">
    <property type="entry name" value="OXYGEN SENSOR HISTIDINE KINASE RESPONSE REGULATOR DEVS/DOSS"/>
    <property type="match status" value="1"/>
</dbReference>
<gene>
    <name evidence="8" type="ORF">PBIL07802_LOCUS11214</name>
</gene>
<evidence type="ECO:0000256" key="3">
    <source>
        <dbReference type="ARBA" id="ARBA00022989"/>
    </source>
</evidence>
<keyword evidence="3 6" id="KW-1133">Transmembrane helix</keyword>
<dbReference type="InterPro" id="IPR027359">
    <property type="entry name" value="Volt_channel_dom_sf"/>
</dbReference>
<keyword evidence="2 6" id="KW-0812">Transmembrane</keyword>
<comment type="subcellular location">
    <subcellularLocation>
        <location evidence="1">Membrane</location>
        <topology evidence="1">Multi-pass membrane protein</topology>
    </subcellularLocation>
</comment>
<dbReference type="PANTHER" id="PTHR43336:SF3">
    <property type="entry name" value="GUANYLATE CYCLASE DOMAIN-CONTAINING PROTEIN"/>
    <property type="match status" value="1"/>
</dbReference>
<dbReference type="SUPFAM" id="SSF55073">
    <property type="entry name" value="Nucleotide cyclase"/>
    <property type="match status" value="1"/>
</dbReference>
<organism evidence="8">
    <name type="scientific">Palpitomonas bilix</name>
    <dbReference type="NCBI Taxonomy" id="652834"/>
    <lineage>
        <taxon>Eukaryota</taxon>
        <taxon>Eukaryota incertae sedis</taxon>
    </lineage>
</organism>
<feature type="transmembrane region" description="Helical" evidence="6">
    <location>
        <begin position="145"/>
        <end position="165"/>
    </location>
</feature>
<evidence type="ECO:0000256" key="2">
    <source>
        <dbReference type="ARBA" id="ARBA00022692"/>
    </source>
</evidence>
<evidence type="ECO:0000256" key="4">
    <source>
        <dbReference type="ARBA" id="ARBA00023136"/>
    </source>
</evidence>
<name>A0A7S3G7D3_9EUKA</name>
<proteinExistence type="predicted"/>
<reference evidence="8" key="1">
    <citation type="submission" date="2021-01" db="EMBL/GenBank/DDBJ databases">
        <authorList>
            <person name="Corre E."/>
            <person name="Pelletier E."/>
            <person name="Niang G."/>
            <person name="Scheremetjew M."/>
            <person name="Finn R."/>
            <person name="Kale V."/>
            <person name="Holt S."/>
            <person name="Cochrane G."/>
            <person name="Meng A."/>
            <person name="Brown T."/>
            <person name="Cohen L."/>
        </authorList>
    </citation>
    <scope>NUCLEOTIDE SEQUENCE</scope>
    <source>
        <strain evidence="8">NIES-2562</strain>
    </source>
</reference>
<feature type="domain" description="Guanylate cyclase" evidence="7">
    <location>
        <begin position="570"/>
        <end position="721"/>
    </location>
</feature>
<feature type="region of interest" description="Disordered" evidence="5">
    <location>
        <begin position="780"/>
        <end position="814"/>
    </location>
</feature>
<dbReference type="AlphaFoldDB" id="A0A7S3G7D3"/>
<evidence type="ECO:0000259" key="7">
    <source>
        <dbReference type="PROSITE" id="PS50125"/>
    </source>
</evidence>
<dbReference type="GO" id="GO:0009190">
    <property type="term" value="P:cyclic nucleotide biosynthetic process"/>
    <property type="evidence" value="ECO:0007669"/>
    <property type="project" value="InterPro"/>
</dbReference>
<dbReference type="GO" id="GO:0005216">
    <property type="term" value="F:monoatomic ion channel activity"/>
    <property type="evidence" value="ECO:0007669"/>
    <property type="project" value="InterPro"/>
</dbReference>
<accession>A0A7S3G7D3</accession>
<dbReference type="GO" id="GO:0016020">
    <property type="term" value="C:membrane"/>
    <property type="evidence" value="ECO:0007669"/>
    <property type="project" value="UniProtKB-SubCell"/>
</dbReference>
<feature type="transmembrane region" description="Helical" evidence="6">
    <location>
        <begin position="456"/>
        <end position="477"/>
    </location>
</feature>
<dbReference type="GO" id="GO:0035556">
    <property type="term" value="P:intracellular signal transduction"/>
    <property type="evidence" value="ECO:0007669"/>
    <property type="project" value="InterPro"/>
</dbReference>
<dbReference type="EMBL" id="HBIB01017355">
    <property type="protein sequence ID" value="CAE0249016.1"/>
    <property type="molecule type" value="Transcribed_RNA"/>
</dbReference>
<keyword evidence="4 6" id="KW-0472">Membrane</keyword>
<dbReference type="CDD" id="cd07302">
    <property type="entry name" value="CHD"/>
    <property type="match status" value="1"/>
</dbReference>
<feature type="region of interest" description="Disordered" evidence="5">
    <location>
        <begin position="1"/>
        <end position="60"/>
    </location>
</feature>
<dbReference type="Gene3D" id="1.20.120.350">
    <property type="entry name" value="Voltage-gated potassium channels. Chain C"/>
    <property type="match status" value="1"/>
</dbReference>
<evidence type="ECO:0000256" key="1">
    <source>
        <dbReference type="ARBA" id="ARBA00004141"/>
    </source>
</evidence>
<evidence type="ECO:0000256" key="5">
    <source>
        <dbReference type="SAM" id="MobiDB-lite"/>
    </source>
</evidence>
<evidence type="ECO:0000256" key="6">
    <source>
        <dbReference type="SAM" id="Phobius"/>
    </source>
</evidence>
<dbReference type="InterPro" id="IPR001054">
    <property type="entry name" value="A/G_cyclase"/>
</dbReference>
<protein>
    <recommendedName>
        <fullName evidence="7">Guanylate cyclase domain-containing protein</fullName>
    </recommendedName>
</protein>
<sequence length="820" mass="89852">MQEDGLIVSNRSRKVNLPPLDVEDHKKRRSGRVSKEVFPEQAKAGSRGGRGKMDSPQEAPTTVIVRPIKKGGESYDDLGGKANGTALQSASAASLKSQVKDRTFKDKFTAVVDGRIVTLIMLLATFYALFFDDIRILAVTSEGDSAVSVVTFVVFCLFLIELVLFSILKKDAYLGKFFFWLDLVATISLVLDVDFIMGPIEDAIYGTDDSGSAVSSNIQEQTVITRASRAARAGTRAGRIVRMVRVIRMVRIFKLWTIVKGNRENHDQVQAEEMADADPEYEPSNIYKKLSDLTSRKIIIGVLIMLFVIPQLDYDTSLFVQPTSFGGPSIGLDTMEGYFDLYQSGVMSQTSYLSESEKVLHFMMQESVSDYFGVQQIKLLKLVSNLTGIEQTFNTTMMMEAGANLRVSGASYTLNWTLSHANLTNTLRDDEVTYVTSTTGNLAAAYNNLYSTKVKAIMGIVQTIFIIILLGGGAAFFSRDFNKLVIHPIERMVDMVKTLAKDPFMTLKTSQPKSGEDNLEIGFIETTLVKIGRLLQIGLGEAGSSVIAANMAHAGGGLNAMVPGNKINAIFGFCDIRQFTDTTECLQEEVMIFVNAIADIVHQAVHRNGGAPNKNIGDAFLVAWRMEGRRGSISTPVRSAATEMADGALKSFLETVKEIDTNEYLNKLVKHPAILKRFGSYTVRLGFGLHIGWAIEGAIGSNLKVDASYLSPNVNLAARLEAATKQYGMMHLLSGEFVSLLSPRWAARCRKIDVVTVKGSAEPMELWTYDVRQPKRRRASGSVDVTTIGSSQKGEDVAHENGSTMSGKKLDSASEVCTVV</sequence>
<feature type="compositionally biased region" description="Polar residues" evidence="5">
    <location>
        <begin position="783"/>
        <end position="792"/>
    </location>
</feature>
<evidence type="ECO:0000313" key="8">
    <source>
        <dbReference type="EMBL" id="CAE0249016.1"/>
    </source>
</evidence>